<evidence type="ECO:0000256" key="8">
    <source>
        <dbReference type="SAM" id="MobiDB-lite"/>
    </source>
</evidence>
<keyword evidence="2" id="KW-0808">Transferase</keyword>
<dbReference type="PANTHER" id="PTHR22770">
    <property type="entry name" value="UBIQUITIN CONJUGATING ENZYME 7 INTERACTING PROTEIN-RELATED"/>
    <property type="match status" value="1"/>
</dbReference>
<dbReference type="EMBL" id="KE504222">
    <property type="protein sequence ID" value="EPS94829.1"/>
    <property type="molecule type" value="Genomic_DNA"/>
</dbReference>
<organism evidence="10 11">
    <name type="scientific">Fomitopsis schrenkii</name>
    <name type="common">Brown rot fungus</name>
    <dbReference type="NCBI Taxonomy" id="2126942"/>
    <lineage>
        <taxon>Eukaryota</taxon>
        <taxon>Fungi</taxon>
        <taxon>Dikarya</taxon>
        <taxon>Basidiomycota</taxon>
        <taxon>Agaricomycotina</taxon>
        <taxon>Agaricomycetes</taxon>
        <taxon>Polyporales</taxon>
        <taxon>Fomitopsis</taxon>
    </lineage>
</organism>
<comment type="pathway">
    <text evidence="1">Protein modification; protein ubiquitination.</text>
</comment>
<dbReference type="SMART" id="SM00647">
    <property type="entry name" value="IBR"/>
    <property type="match status" value="2"/>
</dbReference>
<dbReference type="InterPro" id="IPR047546">
    <property type="entry name" value="Rcat_RBR_RNF216"/>
</dbReference>
<dbReference type="STRING" id="743788.S8F7M7"/>
<evidence type="ECO:0000256" key="5">
    <source>
        <dbReference type="ARBA" id="ARBA00022771"/>
    </source>
</evidence>
<dbReference type="InterPro" id="IPR044066">
    <property type="entry name" value="TRIAD_supradom"/>
</dbReference>
<keyword evidence="4" id="KW-0677">Repeat</keyword>
<dbReference type="CDD" id="cd20353">
    <property type="entry name" value="Rcat_RBR_RNF216"/>
    <property type="match status" value="1"/>
</dbReference>
<feature type="compositionally biased region" description="Basic residues" evidence="8">
    <location>
        <begin position="16"/>
        <end position="34"/>
    </location>
</feature>
<evidence type="ECO:0000256" key="1">
    <source>
        <dbReference type="ARBA" id="ARBA00004906"/>
    </source>
</evidence>
<evidence type="ECO:0000313" key="11">
    <source>
        <dbReference type="Proteomes" id="UP000015241"/>
    </source>
</evidence>
<keyword evidence="3" id="KW-0479">Metal-binding</keyword>
<dbReference type="OrthoDB" id="10009520at2759"/>
<evidence type="ECO:0000256" key="3">
    <source>
        <dbReference type="ARBA" id="ARBA00022723"/>
    </source>
</evidence>
<protein>
    <recommendedName>
        <fullName evidence="9">RING-type domain-containing protein</fullName>
    </recommendedName>
</protein>
<evidence type="ECO:0000259" key="9">
    <source>
        <dbReference type="PROSITE" id="PS51873"/>
    </source>
</evidence>
<dbReference type="InterPro" id="IPR047545">
    <property type="entry name" value="BRcat_RBR_RNF216"/>
</dbReference>
<feature type="compositionally biased region" description="Polar residues" evidence="8">
    <location>
        <begin position="1"/>
        <end position="15"/>
    </location>
</feature>
<dbReference type="PROSITE" id="PS51873">
    <property type="entry name" value="TRIAD"/>
    <property type="match status" value="1"/>
</dbReference>
<dbReference type="Proteomes" id="UP000015241">
    <property type="component" value="Unassembled WGS sequence"/>
</dbReference>
<dbReference type="InParanoid" id="S8F7M7"/>
<keyword evidence="11" id="KW-1185">Reference proteome</keyword>
<dbReference type="InterPro" id="IPR051628">
    <property type="entry name" value="LUBAC_E3_Ligases"/>
</dbReference>
<feature type="region of interest" description="Disordered" evidence="8">
    <location>
        <begin position="302"/>
        <end position="321"/>
    </location>
</feature>
<evidence type="ECO:0000256" key="6">
    <source>
        <dbReference type="ARBA" id="ARBA00022786"/>
    </source>
</evidence>
<evidence type="ECO:0000256" key="2">
    <source>
        <dbReference type="ARBA" id="ARBA00022679"/>
    </source>
</evidence>
<feature type="region of interest" description="Disordered" evidence="8">
    <location>
        <begin position="1"/>
        <end position="77"/>
    </location>
</feature>
<feature type="region of interest" description="Disordered" evidence="8">
    <location>
        <begin position="216"/>
        <end position="239"/>
    </location>
</feature>
<keyword evidence="6" id="KW-0833">Ubl conjugation pathway</keyword>
<reference evidence="10 11" key="1">
    <citation type="journal article" date="2012" name="Science">
        <title>The Paleozoic origin of enzymatic lignin decomposition reconstructed from 31 fungal genomes.</title>
        <authorList>
            <person name="Floudas D."/>
            <person name="Binder M."/>
            <person name="Riley R."/>
            <person name="Barry K."/>
            <person name="Blanchette R.A."/>
            <person name="Henrissat B."/>
            <person name="Martinez A.T."/>
            <person name="Otillar R."/>
            <person name="Spatafora J.W."/>
            <person name="Yadav J.S."/>
            <person name="Aerts A."/>
            <person name="Benoit I."/>
            <person name="Boyd A."/>
            <person name="Carlson A."/>
            <person name="Copeland A."/>
            <person name="Coutinho P.M."/>
            <person name="de Vries R.P."/>
            <person name="Ferreira P."/>
            <person name="Findley K."/>
            <person name="Foster B."/>
            <person name="Gaskell J."/>
            <person name="Glotzer D."/>
            <person name="Gorecki P."/>
            <person name="Heitman J."/>
            <person name="Hesse C."/>
            <person name="Hori C."/>
            <person name="Igarashi K."/>
            <person name="Jurgens J.A."/>
            <person name="Kallen N."/>
            <person name="Kersten P."/>
            <person name="Kohler A."/>
            <person name="Kuees U."/>
            <person name="Kumar T.K.A."/>
            <person name="Kuo A."/>
            <person name="LaButti K."/>
            <person name="Larrondo L.F."/>
            <person name="Lindquist E."/>
            <person name="Ling A."/>
            <person name="Lombard V."/>
            <person name="Lucas S."/>
            <person name="Lundell T."/>
            <person name="Martin R."/>
            <person name="McLaughlin D.J."/>
            <person name="Morgenstern I."/>
            <person name="Morin E."/>
            <person name="Murat C."/>
            <person name="Nagy L.G."/>
            <person name="Nolan M."/>
            <person name="Ohm R.A."/>
            <person name="Patyshakuliyeva A."/>
            <person name="Rokas A."/>
            <person name="Ruiz-Duenas F.J."/>
            <person name="Sabat G."/>
            <person name="Salamov A."/>
            <person name="Samejima M."/>
            <person name="Schmutz J."/>
            <person name="Slot J.C."/>
            <person name="St John F."/>
            <person name="Stenlid J."/>
            <person name="Sun H."/>
            <person name="Sun S."/>
            <person name="Syed K."/>
            <person name="Tsang A."/>
            <person name="Wiebenga A."/>
            <person name="Young D."/>
            <person name="Pisabarro A."/>
            <person name="Eastwood D.C."/>
            <person name="Martin F."/>
            <person name="Cullen D."/>
            <person name="Grigoriev I.V."/>
            <person name="Hibbett D.S."/>
        </authorList>
    </citation>
    <scope>NUCLEOTIDE SEQUENCE</scope>
    <source>
        <strain evidence="11">FP-58527</strain>
    </source>
</reference>
<evidence type="ECO:0000313" key="10">
    <source>
        <dbReference type="EMBL" id="EPS94829.1"/>
    </source>
</evidence>
<dbReference type="SUPFAM" id="SSF57850">
    <property type="entry name" value="RING/U-box"/>
    <property type="match status" value="2"/>
</dbReference>
<evidence type="ECO:0000256" key="7">
    <source>
        <dbReference type="ARBA" id="ARBA00022833"/>
    </source>
</evidence>
<feature type="domain" description="RING-type" evidence="9">
    <location>
        <begin position="363"/>
        <end position="575"/>
    </location>
</feature>
<dbReference type="Pfam" id="PF26191">
    <property type="entry name" value="RING-HC_RBR_RNF216"/>
    <property type="match status" value="1"/>
</dbReference>
<dbReference type="CDD" id="cd16630">
    <property type="entry name" value="RING-HC_RBR_RNF216"/>
    <property type="match status" value="1"/>
</dbReference>
<feature type="compositionally biased region" description="Basic residues" evidence="8">
    <location>
        <begin position="308"/>
        <end position="318"/>
    </location>
</feature>
<dbReference type="GO" id="GO:0016740">
    <property type="term" value="F:transferase activity"/>
    <property type="evidence" value="ECO:0007669"/>
    <property type="project" value="UniProtKB-KW"/>
</dbReference>
<dbReference type="GO" id="GO:0008270">
    <property type="term" value="F:zinc ion binding"/>
    <property type="evidence" value="ECO:0007669"/>
    <property type="project" value="UniProtKB-KW"/>
</dbReference>
<dbReference type="InterPro" id="IPR058758">
    <property type="entry name" value="UBA_RNF216"/>
</dbReference>
<dbReference type="PANTHER" id="PTHR22770:SF47">
    <property type="entry name" value="E3 UBIQUITIN-PROTEIN LIGASE RNF216"/>
    <property type="match status" value="1"/>
</dbReference>
<gene>
    <name evidence="10" type="ORF">FOMPIDRAFT_1133610</name>
</gene>
<sequence>MDIIEINSSPELRPQTRSRSRQTNRAGKGKKRARPLPTGDIIELSDSDGEGNKERMKRARPTLNPARADGPVAGPSRVANQPLLPLFLPDIDDIDMRIPGPHMARRPPAPNGLNDVARAGVPVPPMQAPLPAQPAPVAFPPAAAPLQAEASVIIVEPPEESFASRMDSYVAQVLEIVPDVLPEHVRTLVERLEPTYNAEVVARIIHLIFEDPTYPKVDPKGKGKRKREDEDDERGAKSVKVDYASKDREPPGPIYILQAEERLCSDFPTIPVQHIRAVLRLHNQLYAPTYLLLHEQAKGPHLPYKPKQQSRIRSKGKRKPNEDLDKEIAWVQLQFAPNAAVPSAGEAAAAATSSSAIDAEPDLGIECGCCFSNYAFEKMIQCPDAHLFCMDCMTTYAETLLGSHDANIVCMDQSGCKLAFPDSELRRFLTPKLLGLYERVKQRKDIEAAGLEGLEECPHCDYKVVIENDQEKLFHCQNEDCMAVTCRQCKKPDHLPKTCKEVEDDKKLDARHTIEEAMTAALMRNCPRCQKAFVKEQGCNKMTCPNCRTLSCYVCRKIITGYEHFNQPPPHNGPKDPTKCELWDSVEKRHSDEVTAAAKKAMEDYKRAHPEVKDDDLKVDLPPPVAGPSNNRGAAHAAALPRVAQPPPQPFYVDGMRRLGNAFMDIGAAFAPPPPPIALPPFRDVAGMAGAAELQNVFRVLDREQERAVAMGQRIQQDANIIYRNRRVLRNAARPPPPPAQPAVNVYVNGVQVAGHAAVPAPPPAPGFPGGLFGGAPLFFDVPAAQLPPRPVVAARADAVARRPRARR</sequence>
<accession>S8F7M7</accession>
<dbReference type="Pfam" id="PF26112">
    <property type="entry name" value="UBA_RNF216"/>
    <property type="match status" value="1"/>
</dbReference>
<proteinExistence type="predicted"/>
<evidence type="ECO:0000256" key="4">
    <source>
        <dbReference type="ARBA" id="ARBA00022737"/>
    </source>
</evidence>
<keyword evidence="7" id="KW-0862">Zinc</keyword>
<dbReference type="CDD" id="cd20339">
    <property type="entry name" value="BRcat_RBR_RNF216"/>
    <property type="match status" value="1"/>
</dbReference>
<dbReference type="eggNOG" id="KOG1812">
    <property type="taxonomic scope" value="Eukaryota"/>
</dbReference>
<dbReference type="InterPro" id="IPR047544">
    <property type="entry name" value="RING-HC_RBR_RNF216"/>
</dbReference>
<dbReference type="Gene3D" id="1.20.120.1750">
    <property type="match status" value="1"/>
</dbReference>
<name>S8F7M7_FOMSC</name>
<keyword evidence="5" id="KW-0863">Zinc-finger</keyword>
<dbReference type="Pfam" id="PF26200">
    <property type="entry name" value="Rcat_RNF216"/>
    <property type="match status" value="1"/>
</dbReference>
<dbReference type="AlphaFoldDB" id="S8F7M7"/>
<dbReference type="HOGENOM" id="CLU_009961_1_0_1"/>
<dbReference type="InterPro" id="IPR002867">
    <property type="entry name" value="IBR_dom"/>
</dbReference>